<name>A0A5C0SCD8_CRATE</name>
<feature type="active site" evidence="1">
    <location>
        <position position="362"/>
    </location>
</feature>
<dbReference type="Pfam" id="PF02504">
    <property type="entry name" value="FA_synthesis"/>
    <property type="match status" value="1"/>
</dbReference>
<accession>A0A5C0SCD8</accession>
<dbReference type="RefSeq" id="WP_148809006.1">
    <property type="nucleotide sequence ID" value="NZ_CP042243.1"/>
</dbReference>
<dbReference type="InterPro" id="IPR012116">
    <property type="entry name" value="Gly_reductase_pC_asu"/>
</dbReference>
<dbReference type="Proteomes" id="UP000324646">
    <property type="component" value="Chromosome"/>
</dbReference>
<gene>
    <name evidence="2" type="ORF">FQB35_05415</name>
</gene>
<keyword evidence="3" id="KW-1185">Reference proteome</keyword>
<evidence type="ECO:0000313" key="3">
    <source>
        <dbReference type="Proteomes" id="UP000324646"/>
    </source>
</evidence>
<dbReference type="EMBL" id="CP042243">
    <property type="protein sequence ID" value="QEK11851.1"/>
    <property type="molecule type" value="Genomic_DNA"/>
</dbReference>
<dbReference type="InterPro" id="IPR003664">
    <property type="entry name" value="FA_synthesis"/>
</dbReference>
<organism evidence="2 3">
    <name type="scientific">Crassaminicella thermophila</name>
    <dbReference type="NCBI Taxonomy" id="2599308"/>
    <lineage>
        <taxon>Bacteria</taxon>
        <taxon>Bacillati</taxon>
        <taxon>Bacillota</taxon>
        <taxon>Clostridia</taxon>
        <taxon>Eubacteriales</taxon>
        <taxon>Clostridiaceae</taxon>
        <taxon>Crassaminicella</taxon>
    </lineage>
</organism>
<dbReference type="Gene3D" id="3.40.718.10">
    <property type="entry name" value="Isopropylmalate Dehydrogenase"/>
    <property type="match status" value="1"/>
</dbReference>
<dbReference type="GO" id="GO:0016747">
    <property type="term" value="F:acyltransferase activity, transferring groups other than amino-acyl groups"/>
    <property type="evidence" value="ECO:0007669"/>
    <property type="project" value="InterPro"/>
</dbReference>
<dbReference type="KEGG" id="crs:FQB35_05415"/>
<dbReference type="NCBIfam" id="NF040747">
    <property type="entry name" value="reduct_C_alpha"/>
    <property type="match status" value="1"/>
</dbReference>
<sequence>MSENKAVKQIIGKTFMEIAEAIKTGQFGNKVKVGLTILGSEHGIENLVKGAELAAKQDSNFDIVLIGPKVDTDLEIVEVQTEEEMHKKMEELLDNGYIHSCVTMHYNFPIGVSTVGRVITPGFGKEMYIATTTGTSSAHRTEAMVKNALYGIITAKAMGINEPTVGILNLDGARQVERALKELDANGYKINFAESMRSDGGAVMRGNDLLGGTADVMVTDTLTGNIMMKVFSSYTTGGSYEALGYGYGPGIGDGYERIILILSRASGVPVVANALKYAAKLSQGKLIEVAREEFEKAKNANFEEILRSITKDNKKVKEDEEVSVPPKEIVTGSISGIDIMDLEDAVKVLWKAGIYAESGMGCTGPIVLVNEEKLNEATDVLSKAGFVAKEGDIC</sequence>
<proteinExistence type="predicted"/>
<dbReference type="SUPFAM" id="SSF53659">
    <property type="entry name" value="Isocitrate/Isopropylmalate dehydrogenase-like"/>
    <property type="match status" value="1"/>
</dbReference>
<dbReference type="PIRSF" id="PIRSF036593">
    <property type="entry name" value="GrdD"/>
    <property type="match status" value="1"/>
</dbReference>
<protein>
    <submittedName>
        <fullName evidence="2">Glycine reductase</fullName>
    </submittedName>
</protein>
<evidence type="ECO:0000256" key="1">
    <source>
        <dbReference type="PIRSR" id="PIRSR036593-50"/>
    </source>
</evidence>
<reference evidence="2 3" key="1">
    <citation type="submission" date="2019-07" db="EMBL/GenBank/DDBJ databases">
        <title>Complete genome of Crassaminicella thermophila SY095.</title>
        <authorList>
            <person name="Li X."/>
        </authorList>
    </citation>
    <scope>NUCLEOTIDE SEQUENCE [LARGE SCALE GENOMIC DNA]</scope>
    <source>
        <strain evidence="2 3">SY095</strain>
    </source>
</reference>
<dbReference type="GO" id="GO:0006633">
    <property type="term" value="P:fatty acid biosynthetic process"/>
    <property type="evidence" value="ECO:0007669"/>
    <property type="project" value="InterPro"/>
</dbReference>
<dbReference type="AlphaFoldDB" id="A0A5C0SCD8"/>
<evidence type="ECO:0000313" key="2">
    <source>
        <dbReference type="EMBL" id="QEK11851.1"/>
    </source>
</evidence>
<dbReference type="OrthoDB" id="9769886at2"/>